<evidence type="ECO:0000313" key="2">
    <source>
        <dbReference type="Proteomes" id="UP000584374"/>
    </source>
</evidence>
<evidence type="ECO:0000313" key="1">
    <source>
        <dbReference type="EMBL" id="MBB5158553.1"/>
    </source>
</evidence>
<dbReference type="EMBL" id="JACHIW010000002">
    <property type="protein sequence ID" value="MBB5158553.1"/>
    <property type="molecule type" value="Genomic_DNA"/>
</dbReference>
<proteinExistence type="predicted"/>
<comment type="caution">
    <text evidence="1">The sequence shown here is derived from an EMBL/GenBank/DDBJ whole genome shotgun (WGS) entry which is preliminary data.</text>
</comment>
<name>A0A840QK40_9PSEU</name>
<protein>
    <submittedName>
        <fullName evidence="1">Uncharacterized protein</fullName>
    </submittedName>
</protein>
<reference evidence="1 2" key="1">
    <citation type="submission" date="2020-08" db="EMBL/GenBank/DDBJ databases">
        <title>Sequencing the genomes of 1000 actinobacteria strains.</title>
        <authorList>
            <person name="Klenk H.-P."/>
        </authorList>
    </citation>
    <scope>NUCLEOTIDE SEQUENCE [LARGE SCALE GENOMIC DNA]</scope>
    <source>
        <strain evidence="1 2">DSM 45584</strain>
    </source>
</reference>
<gene>
    <name evidence="1" type="ORF">BJ970_006152</name>
</gene>
<dbReference type="Proteomes" id="UP000584374">
    <property type="component" value="Unassembled WGS sequence"/>
</dbReference>
<sequence length="30" mass="3471">MKQQRLLATCPREVGADEIAEILTKSLRNW</sequence>
<accession>A0A840QK40</accession>
<dbReference type="AlphaFoldDB" id="A0A840QK40"/>
<keyword evidence="2" id="KW-1185">Reference proteome</keyword>
<organism evidence="1 2">
    <name type="scientific">Saccharopolyspora phatthalungensis</name>
    <dbReference type="NCBI Taxonomy" id="664693"/>
    <lineage>
        <taxon>Bacteria</taxon>
        <taxon>Bacillati</taxon>
        <taxon>Actinomycetota</taxon>
        <taxon>Actinomycetes</taxon>
        <taxon>Pseudonocardiales</taxon>
        <taxon>Pseudonocardiaceae</taxon>
        <taxon>Saccharopolyspora</taxon>
    </lineage>
</organism>